<protein>
    <submittedName>
        <fullName evidence="3">Helix-turn-helix domain protein</fullName>
    </submittedName>
</protein>
<dbReference type="CDD" id="cd00093">
    <property type="entry name" value="HTH_XRE"/>
    <property type="match status" value="1"/>
</dbReference>
<evidence type="ECO:0000313" key="3">
    <source>
        <dbReference type="EMBL" id="ACH42340.1"/>
    </source>
</evidence>
<dbReference type="RefSeq" id="YP_002154410.1">
    <property type="nucleotide sequence ID" value="NC_011167.1"/>
</dbReference>
<proteinExistence type="predicted"/>
<feature type="domain" description="HTH cro/C1-type" evidence="2">
    <location>
        <begin position="30"/>
        <end position="84"/>
    </location>
</feature>
<dbReference type="SUPFAM" id="SSF47413">
    <property type="entry name" value="lambda repressor-like DNA-binding domains"/>
    <property type="match status" value="1"/>
</dbReference>
<organism evidence="3 4">
    <name type="scientific">Bacillus phage IEBH</name>
    <dbReference type="NCBI Taxonomy" id="2884422"/>
    <lineage>
        <taxon>Viruses</taxon>
        <taxon>Duplodnaviria</taxon>
        <taxon>Heunggongvirae</taxon>
        <taxon>Uroviricota</taxon>
        <taxon>Caudoviricetes</taxon>
        <taxon>Cecivirus</taxon>
        <taxon>Cecivirus IEBH</taxon>
    </lineage>
</organism>
<dbReference type="Gene3D" id="1.10.260.40">
    <property type="entry name" value="lambda repressor-like DNA-binding domains"/>
    <property type="match status" value="1"/>
</dbReference>
<dbReference type="Proteomes" id="UP000002340">
    <property type="component" value="Segment"/>
</dbReference>
<keyword evidence="1" id="KW-0238">DNA-binding</keyword>
<keyword evidence="4" id="KW-1185">Reference proteome</keyword>
<dbReference type="KEGG" id="vg:6803892"/>
<name>B5LPU6_9CAUD</name>
<dbReference type="GeneID" id="6803892"/>
<dbReference type="EMBL" id="EU874396">
    <property type="protein sequence ID" value="ACH42340.1"/>
    <property type="molecule type" value="Genomic_DNA"/>
</dbReference>
<dbReference type="InterPro" id="IPR010982">
    <property type="entry name" value="Lambda_DNA-bd_dom_sf"/>
</dbReference>
<dbReference type="Pfam" id="PF01381">
    <property type="entry name" value="HTH_3"/>
    <property type="match status" value="1"/>
</dbReference>
<dbReference type="GO" id="GO:0003677">
    <property type="term" value="F:DNA binding"/>
    <property type="evidence" value="ECO:0007669"/>
    <property type="project" value="UniProtKB-KW"/>
</dbReference>
<accession>B5LPU6</accession>
<evidence type="ECO:0000256" key="1">
    <source>
        <dbReference type="ARBA" id="ARBA00023125"/>
    </source>
</evidence>
<dbReference type="PANTHER" id="PTHR46558">
    <property type="entry name" value="TRACRIPTIONAL REGULATORY PROTEIN-RELATED-RELATED"/>
    <property type="match status" value="1"/>
</dbReference>
<dbReference type="PANTHER" id="PTHR46558:SF11">
    <property type="entry name" value="HTH-TYPE TRANSCRIPTIONAL REGULATOR XRE"/>
    <property type="match status" value="1"/>
</dbReference>
<evidence type="ECO:0000313" key="4">
    <source>
        <dbReference type="Proteomes" id="UP000002340"/>
    </source>
</evidence>
<dbReference type="SMART" id="SM00530">
    <property type="entry name" value="HTH_XRE"/>
    <property type="match status" value="1"/>
</dbReference>
<dbReference type="PROSITE" id="PS50943">
    <property type="entry name" value="HTH_CROC1"/>
    <property type="match status" value="1"/>
</dbReference>
<reference evidence="3 4" key="1">
    <citation type="submission" date="2008-07" db="EMBL/GenBank/DDBJ databases">
        <title>Siphoviridae phage from Bacillus thurigiensis.</title>
        <authorList>
            <person name="Dreze P.-A."/>
            <person name="Smeesters P."/>
            <person name="Van Melderen L."/>
        </authorList>
    </citation>
    <scope>NUCLEOTIDE SEQUENCE [LARGE SCALE GENOMIC DNA]</scope>
</reference>
<evidence type="ECO:0000259" key="2">
    <source>
        <dbReference type="PROSITE" id="PS50943"/>
    </source>
</evidence>
<dbReference type="InterPro" id="IPR001387">
    <property type="entry name" value="Cro/C1-type_HTH"/>
</dbReference>
<sequence>MLCNAKHCKLHNGILFIKGNNKIMNLNERLKACREKKGYTQTFISEKLDVNKATLSSYESGRRKPDYETLTKLADIYEVSVDYLLGRSIHQKLTVKETEEISKETNEWMKLINQLSEDNKELFKSTIQSFISKNKTP</sequence>